<dbReference type="GO" id="GO:0016491">
    <property type="term" value="F:oxidoreductase activity"/>
    <property type="evidence" value="ECO:0007669"/>
    <property type="project" value="UniProtKB-KW"/>
</dbReference>
<proteinExistence type="inferred from homology"/>
<dbReference type="Gene3D" id="3.30.60.50">
    <property type="entry name" value="Hypothetical oxidoreductase yiak, domain 3"/>
    <property type="match status" value="1"/>
</dbReference>
<reference evidence="3 4" key="1">
    <citation type="journal article" date="2015" name="Stand. Genomic Sci.">
        <title>Genomic Encyclopedia of Bacterial and Archaeal Type Strains, Phase III: the genomes of soil and plant-associated and newly described type strains.</title>
        <authorList>
            <person name="Whitman W.B."/>
            <person name="Woyke T."/>
            <person name="Klenk H.P."/>
            <person name="Zhou Y."/>
            <person name="Lilburn T.G."/>
            <person name="Beck B.J."/>
            <person name="De Vos P."/>
            <person name="Vandamme P."/>
            <person name="Eisen J.A."/>
            <person name="Garrity G."/>
            <person name="Hugenholtz P."/>
            <person name="Kyrpides N.C."/>
        </authorList>
    </citation>
    <scope>NUCLEOTIDE SEQUENCE [LARGE SCALE GENOMIC DNA]</scope>
    <source>
        <strain evidence="3 4">CGMCC 1.2546</strain>
    </source>
</reference>
<sequence>MLIELEEARSVALRVLRGVGTPQSHADLQAEVLIEAELRGLASHGLLRLPRIVERVHNGVADPRATGRQNWRGDALLDVDGEGGLGPVVACEAIARTCERAGRLGMAVAAIRNSGHLGAIGWYAEKISRDGQIAIVLSTSEALVHPWGGRKALIGTNPIAIGVPVQPDPFVLDMATGLISMGKVHDYANRGQPLEPGWALDAEGNPTTDAAAARQGAIAPFGDAKGYGLALGFELLVASLTASALGTNVTGTLDSTLRATKGDVIIVIEPHAESGASLAAYLDEVRACPPIREGETVTVPGDRSRSRRAENLTRGLEIPDAIWSQLRHLADCSSLES</sequence>
<dbReference type="PANTHER" id="PTHR11091:SF0">
    <property type="entry name" value="MALATE DEHYDROGENASE"/>
    <property type="match status" value="1"/>
</dbReference>
<evidence type="ECO:0000256" key="1">
    <source>
        <dbReference type="ARBA" id="ARBA00006056"/>
    </source>
</evidence>
<dbReference type="Pfam" id="PF02615">
    <property type="entry name" value="Ldh_2"/>
    <property type="match status" value="1"/>
</dbReference>
<evidence type="ECO:0000313" key="4">
    <source>
        <dbReference type="Proteomes" id="UP000317122"/>
    </source>
</evidence>
<dbReference type="InterPro" id="IPR043144">
    <property type="entry name" value="Mal/L-sulf/L-lact_DH-like_ah"/>
</dbReference>
<keyword evidence="2" id="KW-0560">Oxidoreductase</keyword>
<dbReference type="Gene3D" id="3.30.1370.60">
    <property type="entry name" value="Hypothetical oxidoreductase yiak, domain 2"/>
    <property type="match status" value="1"/>
</dbReference>
<name>A0A562N3W6_9HYPH</name>
<dbReference type="OrthoDB" id="9811519at2"/>
<keyword evidence="4" id="KW-1185">Reference proteome</keyword>
<dbReference type="Gene3D" id="1.10.1530.10">
    <property type="match status" value="1"/>
</dbReference>
<comment type="similarity">
    <text evidence="1">Belongs to the LDH2/MDH2 oxidoreductase family.</text>
</comment>
<gene>
    <name evidence="3" type="ORF">IQ26_05846</name>
</gene>
<dbReference type="InterPro" id="IPR036111">
    <property type="entry name" value="Mal/L-sulfo/L-lacto_DH-like_sf"/>
</dbReference>
<evidence type="ECO:0000256" key="2">
    <source>
        <dbReference type="ARBA" id="ARBA00023002"/>
    </source>
</evidence>
<dbReference type="InterPro" id="IPR043143">
    <property type="entry name" value="Mal/L-sulf/L-lact_DH-like_NADP"/>
</dbReference>
<evidence type="ECO:0000313" key="3">
    <source>
        <dbReference type="EMBL" id="TWI26778.1"/>
    </source>
</evidence>
<dbReference type="InterPro" id="IPR003767">
    <property type="entry name" value="Malate/L-lactate_DH-like"/>
</dbReference>
<dbReference type="PANTHER" id="PTHR11091">
    <property type="entry name" value="OXIDOREDUCTASE-RELATED"/>
    <property type="match status" value="1"/>
</dbReference>
<accession>A0A562N3W6</accession>
<dbReference type="AlphaFoldDB" id="A0A562N3W6"/>
<organism evidence="3 4">
    <name type="scientific">Mesorhizobium tianshanense</name>
    <dbReference type="NCBI Taxonomy" id="39844"/>
    <lineage>
        <taxon>Bacteria</taxon>
        <taxon>Pseudomonadati</taxon>
        <taxon>Pseudomonadota</taxon>
        <taxon>Alphaproteobacteria</taxon>
        <taxon>Hyphomicrobiales</taxon>
        <taxon>Phyllobacteriaceae</taxon>
        <taxon>Mesorhizobium</taxon>
    </lineage>
</organism>
<dbReference type="SUPFAM" id="SSF89733">
    <property type="entry name" value="L-sulfolactate dehydrogenase-like"/>
    <property type="match status" value="1"/>
</dbReference>
<dbReference type="EMBL" id="VLKT01000047">
    <property type="protein sequence ID" value="TWI26778.1"/>
    <property type="molecule type" value="Genomic_DNA"/>
</dbReference>
<dbReference type="RefSeq" id="WP_145721795.1">
    <property type="nucleotide sequence ID" value="NZ_BSPF01000033.1"/>
</dbReference>
<protein>
    <submittedName>
        <fullName evidence="3">LDH2 family malate/lactate/ureidoglycolate dehydrogenase</fullName>
    </submittedName>
</protein>
<comment type="caution">
    <text evidence="3">The sequence shown here is derived from an EMBL/GenBank/DDBJ whole genome shotgun (WGS) entry which is preliminary data.</text>
</comment>
<dbReference type="Proteomes" id="UP000317122">
    <property type="component" value="Unassembled WGS sequence"/>
</dbReference>